<evidence type="ECO:0000259" key="13">
    <source>
        <dbReference type="SMART" id="SM00400"/>
    </source>
</evidence>
<evidence type="ECO:0000256" key="9">
    <source>
        <dbReference type="ARBA" id="ARBA00022842"/>
    </source>
</evidence>
<dbReference type="EMBL" id="QQBG01000016">
    <property type="protein sequence ID" value="RDB31445.1"/>
    <property type="molecule type" value="Genomic_DNA"/>
</dbReference>
<evidence type="ECO:0000256" key="10">
    <source>
        <dbReference type="ARBA" id="ARBA00023125"/>
    </source>
</evidence>
<dbReference type="GO" id="GO:0006269">
    <property type="term" value="P:DNA replication, synthesis of primer"/>
    <property type="evidence" value="ECO:0007669"/>
    <property type="project" value="UniProtKB-UniRule"/>
</dbReference>
<gene>
    <name evidence="12" type="primary">dnaG</name>
    <name evidence="15" type="ORF">HAT2_00450</name>
</gene>
<evidence type="ECO:0000256" key="5">
    <source>
        <dbReference type="ARBA" id="ARBA00022705"/>
    </source>
</evidence>
<keyword evidence="3 12" id="KW-0808">Transferase</keyword>
<dbReference type="Pfam" id="PF08275">
    <property type="entry name" value="DNAG_N"/>
    <property type="match status" value="1"/>
</dbReference>
<dbReference type="Gene3D" id="3.40.1360.10">
    <property type="match status" value="1"/>
</dbReference>
<dbReference type="SMART" id="SM00493">
    <property type="entry name" value="TOPRIM"/>
    <property type="match status" value="1"/>
</dbReference>
<dbReference type="EC" id="2.7.7.101" evidence="12"/>
<comment type="function">
    <text evidence="12">RNA polymerase that catalyzes the synthesis of short RNA molecules used as primers for DNA polymerase during DNA replication.</text>
</comment>
<comment type="caution">
    <text evidence="15">The sequence shown here is derived from an EMBL/GenBank/DDBJ whole genome shotgun (WGS) entry which is preliminary data.</text>
</comment>
<comment type="domain">
    <text evidence="12">Contains an N-terminal zinc-binding domain, a central core domain that contains the primase activity, and a C-terminal DnaB-binding domain.</text>
</comment>
<dbReference type="InterPro" id="IPR013264">
    <property type="entry name" value="DNAG_N"/>
</dbReference>
<evidence type="ECO:0000313" key="16">
    <source>
        <dbReference type="Proteomes" id="UP000253816"/>
    </source>
</evidence>
<evidence type="ECO:0000256" key="12">
    <source>
        <dbReference type="HAMAP-Rule" id="MF_00974"/>
    </source>
</evidence>
<dbReference type="Proteomes" id="UP000253816">
    <property type="component" value="Unassembled WGS sequence"/>
</dbReference>
<reference evidence="15 16" key="1">
    <citation type="submission" date="2018-07" db="EMBL/GenBank/DDBJ databases">
        <title>Comparative genomics of the Candidatus Parilichlamydiaceae reveals evidence of convergent evolution and genome reduction in the phylum Chlamydiae.</title>
        <authorList>
            <person name="Taylor-Brown A."/>
            <person name="Polkinghorne A."/>
        </authorList>
    </citation>
    <scope>NUCLEOTIDE SEQUENCE [LARGE SCALE GENOMIC DNA]</scope>
    <source>
        <strain evidence="15 16">Hat2</strain>
    </source>
</reference>
<dbReference type="InterPro" id="IPR002694">
    <property type="entry name" value="Znf_CHC2"/>
</dbReference>
<keyword evidence="8 12" id="KW-0862">Zinc</keyword>
<dbReference type="Pfam" id="PF13155">
    <property type="entry name" value="Toprim_2"/>
    <property type="match status" value="1"/>
</dbReference>
<feature type="domain" description="Zinc finger CHC2-type" evidence="13">
    <location>
        <begin position="33"/>
        <end position="87"/>
    </location>
</feature>
<evidence type="ECO:0000256" key="6">
    <source>
        <dbReference type="ARBA" id="ARBA00022723"/>
    </source>
</evidence>
<evidence type="ECO:0000259" key="14">
    <source>
        <dbReference type="SMART" id="SM00493"/>
    </source>
</evidence>
<dbReference type="SUPFAM" id="SSF57783">
    <property type="entry name" value="Zinc beta-ribbon"/>
    <property type="match status" value="1"/>
</dbReference>
<evidence type="ECO:0000313" key="15">
    <source>
        <dbReference type="EMBL" id="RDB31445.1"/>
    </source>
</evidence>
<dbReference type="SMART" id="SM00400">
    <property type="entry name" value="ZnF_CHCC"/>
    <property type="match status" value="1"/>
</dbReference>
<dbReference type="InterPro" id="IPR034151">
    <property type="entry name" value="TOPRIM_DnaG_bac"/>
</dbReference>
<dbReference type="CDD" id="cd03364">
    <property type="entry name" value="TOPRIM_DnaG_primases"/>
    <property type="match status" value="1"/>
</dbReference>
<keyword evidence="11 12" id="KW-0804">Transcription</keyword>
<organism evidence="15 16">
    <name type="scientific">Candidatus Similichlamydia laticola</name>
    <dbReference type="NCBI Taxonomy" id="2170265"/>
    <lineage>
        <taxon>Bacteria</taxon>
        <taxon>Pseudomonadati</taxon>
        <taxon>Chlamydiota</taxon>
        <taxon>Chlamydiia</taxon>
        <taxon>Parachlamydiales</taxon>
        <taxon>Candidatus Parilichlamydiaceae</taxon>
        <taxon>Candidatus Similichlamydia</taxon>
    </lineage>
</organism>
<keyword evidence="4 12" id="KW-0548">Nucleotidyltransferase</keyword>
<dbReference type="Gene3D" id="3.90.980.10">
    <property type="entry name" value="DNA primase, catalytic core, N-terminal domain"/>
    <property type="match status" value="1"/>
</dbReference>
<keyword evidence="10 12" id="KW-0238">DNA-binding</keyword>
<dbReference type="NCBIfam" id="TIGR01391">
    <property type="entry name" value="dnaG"/>
    <property type="match status" value="1"/>
</dbReference>
<keyword evidence="6 12" id="KW-0479">Metal-binding</keyword>
<keyword evidence="2 12" id="KW-0639">Primosome</keyword>
<dbReference type="PANTHER" id="PTHR30313:SF2">
    <property type="entry name" value="DNA PRIMASE"/>
    <property type="match status" value="1"/>
</dbReference>
<sequence length="576" mass="65620">MYSKECLSRIKETANLIEVVREHLACRRVGKLFKALCPFHQETSPSFVVHEAGTHYHCFGCGAHGDVISFLMGVQRYSFREAVEWLSDKYGIPLSQSVSTELDQKGNDHRRILDCLQEAVQLFQAVLFYTDQGHQALEYLRKERGFDLSDCIRFKIGFAPARNAQDFFPGISLSLLKEAGLCRGSGSFFFANRIVFPISTWKDHVVGFTSRLLKEGKSSPKYVNTPDSPLFKKGEHFFGLAHARSAITRVHSVHLVEGPFDAMRLFQNGIENTLAVLGSSLTEMHVKRLLDLGVQRVYLIPDGDQAGLLALKKWGHLLIQNLIDVRVLQLPQGFDPDTFLLRNGLAAWKSHFDDPLDYISYLFHQDFPKPPTFAEKTKWVKSMLKLMDSWKDPILLHAALQQLSDLTQIEKSELVLYGKTQGPLPHVSNREEHSGVLLEREFIKLAVFLLSMDPNLVKEGLEVVKESMLFIEVWRRVRAAIDKVRGSKEAGLVMLILELGEGEAEQVEALGNPAYSLEKAKECFKHLCKELIKRDWLLQREKMRMEIQSGRLKDEEAIRMTEDLVRMGKSPPDQPW</sequence>
<evidence type="ECO:0000256" key="1">
    <source>
        <dbReference type="ARBA" id="ARBA00022478"/>
    </source>
</evidence>
<comment type="cofactor">
    <cofactor evidence="12">
        <name>Zn(2+)</name>
        <dbReference type="ChEBI" id="CHEBI:29105"/>
    </cofactor>
    <text evidence="12">Binds 1 zinc ion per monomer.</text>
</comment>
<dbReference type="GO" id="GO:1990077">
    <property type="term" value="C:primosome complex"/>
    <property type="evidence" value="ECO:0007669"/>
    <property type="project" value="UniProtKB-KW"/>
</dbReference>
<dbReference type="PANTHER" id="PTHR30313">
    <property type="entry name" value="DNA PRIMASE"/>
    <property type="match status" value="1"/>
</dbReference>
<evidence type="ECO:0000256" key="7">
    <source>
        <dbReference type="ARBA" id="ARBA00022771"/>
    </source>
</evidence>
<dbReference type="InterPro" id="IPR037068">
    <property type="entry name" value="DNA_primase_core_N_sf"/>
</dbReference>
<keyword evidence="16" id="KW-1185">Reference proteome</keyword>
<dbReference type="AlphaFoldDB" id="A0A369KFH3"/>
<evidence type="ECO:0000256" key="8">
    <source>
        <dbReference type="ARBA" id="ARBA00022833"/>
    </source>
</evidence>
<dbReference type="InterPro" id="IPR006171">
    <property type="entry name" value="TOPRIM_dom"/>
</dbReference>
<accession>A0A369KFH3</accession>
<evidence type="ECO:0000256" key="4">
    <source>
        <dbReference type="ARBA" id="ARBA00022695"/>
    </source>
</evidence>
<dbReference type="InterPro" id="IPR036977">
    <property type="entry name" value="DNA_primase_Znf_CHC2"/>
</dbReference>
<dbReference type="GO" id="GO:0005737">
    <property type="term" value="C:cytoplasm"/>
    <property type="evidence" value="ECO:0007669"/>
    <property type="project" value="TreeGrafter"/>
</dbReference>
<feature type="domain" description="Toprim" evidence="14">
    <location>
        <begin position="251"/>
        <end position="323"/>
    </location>
</feature>
<dbReference type="InterPro" id="IPR006295">
    <property type="entry name" value="DNA_primase_DnaG"/>
</dbReference>
<comment type="similarity">
    <text evidence="12">Belongs to the DnaG primase family.</text>
</comment>
<comment type="catalytic activity">
    <reaction evidence="12">
        <text>ssDNA + n NTP = ssDNA/pppN(pN)n-1 hybrid + (n-1) diphosphate.</text>
        <dbReference type="EC" id="2.7.7.101"/>
    </reaction>
</comment>
<dbReference type="GO" id="GO:0003677">
    <property type="term" value="F:DNA binding"/>
    <property type="evidence" value="ECO:0007669"/>
    <property type="project" value="UniProtKB-KW"/>
</dbReference>
<proteinExistence type="inferred from homology"/>
<keyword evidence="9" id="KW-0460">Magnesium</keyword>
<name>A0A369KFH3_9BACT</name>
<keyword evidence="7 12" id="KW-0863">Zinc-finger</keyword>
<protein>
    <recommendedName>
        <fullName evidence="12">DNA primase</fullName>
        <ecNumber evidence="12">2.7.7.101</ecNumber>
    </recommendedName>
</protein>
<comment type="subunit">
    <text evidence="12">Monomer. Interacts with DnaB.</text>
</comment>
<keyword evidence="5 12" id="KW-0235">DNA replication</keyword>
<dbReference type="InterPro" id="IPR050219">
    <property type="entry name" value="DnaG_primase"/>
</dbReference>
<dbReference type="SUPFAM" id="SSF56731">
    <property type="entry name" value="DNA primase core"/>
    <property type="match status" value="1"/>
</dbReference>
<dbReference type="GO" id="GO:0000428">
    <property type="term" value="C:DNA-directed RNA polymerase complex"/>
    <property type="evidence" value="ECO:0007669"/>
    <property type="project" value="UniProtKB-KW"/>
</dbReference>
<dbReference type="InterPro" id="IPR030846">
    <property type="entry name" value="DnaG_bac"/>
</dbReference>
<evidence type="ECO:0000256" key="11">
    <source>
        <dbReference type="ARBA" id="ARBA00023163"/>
    </source>
</evidence>
<feature type="zinc finger region" description="CHC2-type" evidence="12">
    <location>
        <begin position="37"/>
        <end position="61"/>
    </location>
</feature>
<dbReference type="GO" id="GO:0003899">
    <property type="term" value="F:DNA-directed RNA polymerase activity"/>
    <property type="evidence" value="ECO:0007669"/>
    <property type="project" value="UniProtKB-UniRule"/>
</dbReference>
<dbReference type="Pfam" id="PF01807">
    <property type="entry name" value="Zn_ribbon_DnaG"/>
    <property type="match status" value="1"/>
</dbReference>
<dbReference type="HAMAP" id="MF_00974">
    <property type="entry name" value="DNA_primase_DnaG"/>
    <property type="match status" value="1"/>
</dbReference>
<keyword evidence="1 12" id="KW-0240">DNA-directed RNA polymerase</keyword>
<evidence type="ECO:0000256" key="2">
    <source>
        <dbReference type="ARBA" id="ARBA00022515"/>
    </source>
</evidence>
<evidence type="ECO:0000256" key="3">
    <source>
        <dbReference type="ARBA" id="ARBA00022679"/>
    </source>
</evidence>
<dbReference type="GO" id="GO:0008270">
    <property type="term" value="F:zinc ion binding"/>
    <property type="evidence" value="ECO:0007669"/>
    <property type="project" value="UniProtKB-UniRule"/>
</dbReference>
<dbReference type="Gene3D" id="3.90.580.10">
    <property type="entry name" value="Zinc finger, CHC2-type domain"/>
    <property type="match status" value="1"/>
</dbReference>